<keyword evidence="5" id="KW-0862">Zinc</keyword>
<proteinExistence type="inferred from homology"/>
<dbReference type="Gene3D" id="3.40.50.10540">
    <property type="entry name" value="Crotonobetainyl-coa:carnitine coa-transferase, domain 1"/>
    <property type="match status" value="1"/>
</dbReference>
<dbReference type="FunFam" id="3.30.1540.10:FF:000005">
    <property type="entry name" value="succinate--hydroxymethylglutarate CoA-transferase isoform X4"/>
    <property type="match status" value="1"/>
</dbReference>
<feature type="region of interest" description="Disordered" evidence="7">
    <location>
        <begin position="544"/>
        <end position="673"/>
    </location>
</feature>
<dbReference type="Gene3D" id="3.30.40.10">
    <property type="entry name" value="Zinc/RING finger domain, C3HC4 (zinc finger)"/>
    <property type="match status" value="1"/>
</dbReference>
<dbReference type="PROSITE" id="PS50016">
    <property type="entry name" value="ZF_PHD_2"/>
    <property type="match status" value="1"/>
</dbReference>
<feature type="compositionally biased region" description="Polar residues" evidence="7">
    <location>
        <begin position="801"/>
        <end position="818"/>
    </location>
</feature>
<dbReference type="Pfam" id="PF02515">
    <property type="entry name" value="CoA_transf_3"/>
    <property type="match status" value="1"/>
</dbReference>
<gene>
    <name evidence="9" type="ORF">sscle_13g093720</name>
</gene>
<feature type="compositionally biased region" description="Basic residues" evidence="7">
    <location>
        <begin position="583"/>
        <end position="598"/>
    </location>
</feature>
<dbReference type="InterPro" id="IPR013083">
    <property type="entry name" value="Znf_RING/FYVE/PHD"/>
</dbReference>
<evidence type="ECO:0000256" key="5">
    <source>
        <dbReference type="ARBA" id="ARBA00022833"/>
    </source>
</evidence>
<dbReference type="Proteomes" id="UP000177798">
    <property type="component" value="Chromosome 13"/>
</dbReference>
<evidence type="ECO:0000313" key="10">
    <source>
        <dbReference type="Proteomes" id="UP000177798"/>
    </source>
</evidence>
<feature type="compositionally biased region" description="Low complexity" evidence="7">
    <location>
        <begin position="467"/>
        <end position="487"/>
    </location>
</feature>
<feature type="region of interest" description="Disordered" evidence="7">
    <location>
        <begin position="774"/>
        <end position="917"/>
    </location>
</feature>
<evidence type="ECO:0000256" key="7">
    <source>
        <dbReference type="SAM" id="MobiDB-lite"/>
    </source>
</evidence>
<dbReference type="GO" id="GO:0016740">
    <property type="term" value="F:transferase activity"/>
    <property type="evidence" value="ECO:0007669"/>
    <property type="project" value="UniProtKB-KW"/>
</dbReference>
<dbReference type="InterPro" id="IPR011011">
    <property type="entry name" value="Znf_FYVE_PHD"/>
</dbReference>
<evidence type="ECO:0000256" key="2">
    <source>
        <dbReference type="ARBA" id="ARBA00022679"/>
    </source>
</evidence>
<feature type="region of interest" description="Disordered" evidence="7">
    <location>
        <begin position="465"/>
        <end position="495"/>
    </location>
</feature>
<feature type="compositionally biased region" description="Low complexity" evidence="7">
    <location>
        <begin position="836"/>
        <end position="845"/>
    </location>
</feature>
<dbReference type="InterPro" id="IPR003673">
    <property type="entry name" value="CoA-Trfase_fam_III"/>
</dbReference>
<dbReference type="Gene3D" id="3.30.1540.10">
    <property type="entry name" value="formyl-coa transferase, domain 3"/>
    <property type="match status" value="1"/>
</dbReference>
<evidence type="ECO:0000256" key="3">
    <source>
        <dbReference type="ARBA" id="ARBA00022723"/>
    </source>
</evidence>
<evidence type="ECO:0000256" key="6">
    <source>
        <dbReference type="PROSITE-ProRule" id="PRU00146"/>
    </source>
</evidence>
<evidence type="ECO:0000313" key="9">
    <source>
        <dbReference type="EMBL" id="APA14602.1"/>
    </source>
</evidence>
<dbReference type="InterPro" id="IPR019786">
    <property type="entry name" value="Zinc_finger_PHD-type_CS"/>
</dbReference>
<feature type="compositionally biased region" description="Basic residues" evidence="7">
    <location>
        <begin position="657"/>
        <end position="668"/>
    </location>
</feature>
<evidence type="ECO:0000259" key="8">
    <source>
        <dbReference type="PROSITE" id="PS50016"/>
    </source>
</evidence>
<dbReference type="GO" id="GO:0008270">
    <property type="term" value="F:zinc ion binding"/>
    <property type="evidence" value="ECO:0007669"/>
    <property type="project" value="UniProtKB-KW"/>
</dbReference>
<dbReference type="InterPro" id="IPR044855">
    <property type="entry name" value="CoA-Trfase_III_dom3_sf"/>
</dbReference>
<organism evidence="9 10">
    <name type="scientific">Sclerotinia sclerotiorum (strain ATCC 18683 / 1980 / Ss-1)</name>
    <name type="common">White mold</name>
    <name type="synonym">Whetzelinia sclerotiorum</name>
    <dbReference type="NCBI Taxonomy" id="665079"/>
    <lineage>
        <taxon>Eukaryota</taxon>
        <taxon>Fungi</taxon>
        <taxon>Dikarya</taxon>
        <taxon>Ascomycota</taxon>
        <taxon>Pezizomycotina</taxon>
        <taxon>Leotiomycetes</taxon>
        <taxon>Helotiales</taxon>
        <taxon>Sclerotiniaceae</taxon>
        <taxon>Sclerotinia</taxon>
    </lineage>
</organism>
<dbReference type="InterPro" id="IPR019787">
    <property type="entry name" value="Znf_PHD-finger"/>
</dbReference>
<accession>A0A1D9QIH7</accession>
<keyword evidence="2" id="KW-0808">Transferase</keyword>
<feature type="domain" description="PHD-type" evidence="8">
    <location>
        <begin position="673"/>
        <end position="729"/>
    </location>
</feature>
<protein>
    <recommendedName>
        <fullName evidence="8">PHD-type domain-containing protein</fullName>
    </recommendedName>
</protein>
<dbReference type="VEuPathDB" id="FungiDB:sscle_13g093720"/>
<comment type="similarity">
    <text evidence="1">Belongs to the CoA-transferase III family.</text>
</comment>
<dbReference type="CDD" id="cd15502">
    <property type="entry name" value="PHD_Phf1p_Phf2p_like"/>
    <property type="match status" value="1"/>
</dbReference>
<reference evidence="10" key="1">
    <citation type="journal article" date="2017" name="Genome Biol. Evol.">
        <title>The complete genome sequence of the phytopathogenic fungus Sclerotinia sclerotiorum reveals insights into the genome architecture of broad host range pathogens.</title>
        <authorList>
            <person name="Derbyshire M."/>
            <person name="Denton-Giles M."/>
            <person name="Hegedus D."/>
            <person name="Seifbarghy S."/>
            <person name="Rollins J."/>
            <person name="van Kan J."/>
            <person name="Seidl M.F."/>
            <person name="Faino L."/>
            <person name="Mbengue M."/>
            <person name="Navaud O."/>
            <person name="Raffaele S."/>
            <person name="Hammond-Kosack K."/>
            <person name="Heard S."/>
            <person name="Oliver R."/>
        </authorList>
    </citation>
    <scope>NUCLEOTIDE SEQUENCE [LARGE SCALE GENOMIC DNA]</scope>
    <source>
        <strain evidence="10">ATCC 18683 / 1980 / Ss-1</strain>
    </source>
</reference>
<dbReference type="PROSITE" id="PS01359">
    <property type="entry name" value="ZF_PHD_1"/>
    <property type="match status" value="1"/>
</dbReference>
<dbReference type="EMBL" id="CP017826">
    <property type="protein sequence ID" value="APA14602.1"/>
    <property type="molecule type" value="Genomic_DNA"/>
</dbReference>
<keyword evidence="3" id="KW-0479">Metal-binding</keyword>
<dbReference type="SMART" id="SM00249">
    <property type="entry name" value="PHD"/>
    <property type="match status" value="1"/>
</dbReference>
<keyword evidence="4 6" id="KW-0863">Zinc-finger</keyword>
<dbReference type="SUPFAM" id="SSF89796">
    <property type="entry name" value="CoA-transferase family III (CaiB/BaiF)"/>
    <property type="match status" value="1"/>
</dbReference>
<dbReference type="OrthoDB" id="5863171at2759"/>
<dbReference type="AlphaFoldDB" id="A0A1D9QIH7"/>
<dbReference type="InterPro" id="IPR001965">
    <property type="entry name" value="Znf_PHD"/>
</dbReference>
<sequence length="944" mass="101974">MTNLLCSRSLFGASRIFSHFNGFTPAVRQMRRRGLADASSNDMTLPLKGYKVLDMTRVLAGPYCTQILGDLGAEVIKVEHPTKGDDTRHWGPPYAKYLDGSGKEGPGESAYFFAVNRNKKSLGLSFKHPSAVKILHKLAAESDILVENYLPGSLKKYEMDYETLREINPRLVYASITGYGQTGPYRNRAGYDVMVEAEMGLMHITGSRDGPPVKVGVAVTDLTTGLYTSNSIMAALLARGRTGRGQHIDVALSDCQVATLSNLASSCLISGEKDGGRWGTAHPSIVPYRSYKTKDGDILFGGGNDRLFGLLCDGLGRSEWKEDPRFVINTSRVAHRAELDSSIEKITQDKTTQEWLDIFEGSGLPYAAINDIQGTLNHEHVLARDMVTEMNHEYCGPIKMVNTPIKYSESKPGIRTVPPMLGQHTDEILRDVLDTYHACRDPAALLILAGANIIALAEYQSTTTDMDAPNNTPAPAAATGANDTATGESSPPKYVPQFSAATEMILQRMKAGITGGLSSIGITGTPPGYEEMRRNVMSGMKTTQNMQINTPPPRYQTSKKPTPKAGATPKIETPTGSVNSAGTKKRGKGPRAGQKRKRVKDESESADESDALSGLGGDSDSDGSNSATTEMPKITQSGRQIVKPIQFVPTLPEASSRKRSSASAHKRSQNQEQALCKRCGRGNSPQNNMIVFCDGCNLGWHQMCHDPVVSEEEVKDEQAPWFCNDCARKRGIKPAPSKNDGRRAYLATLPHPQLVELLVKASTLHPDMPIFPANPPPLQPRQSQNTSRLTTNHAAQPFPPSATSTAGLFSRAESNPNAPMNFIRKVGPNSTASNITPSSMFTSSFPPTPAFAHASSAPPTLPPQTTGNTESNGHTNGMGNGQGLSQESRESTPNSPPYPKAGTGLMSKLGPDDEDIEWLVDNGDFEAFSHTVYDDHGEKDAGVL</sequence>
<feature type="compositionally biased region" description="Polar residues" evidence="7">
    <location>
        <begin position="780"/>
        <end position="794"/>
    </location>
</feature>
<evidence type="ECO:0000256" key="4">
    <source>
        <dbReference type="ARBA" id="ARBA00022771"/>
    </source>
</evidence>
<dbReference type="PANTHER" id="PTHR48207">
    <property type="entry name" value="SUCCINATE--HYDROXYMETHYLGLUTARATE COA-TRANSFERASE"/>
    <property type="match status" value="1"/>
</dbReference>
<feature type="compositionally biased region" description="Low complexity" evidence="7">
    <location>
        <begin position="559"/>
        <end position="570"/>
    </location>
</feature>
<name>A0A1D9QIH7_SCLS1</name>
<dbReference type="SUPFAM" id="SSF57903">
    <property type="entry name" value="FYVE/PHD zinc finger"/>
    <property type="match status" value="1"/>
</dbReference>
<dbReference type="InterPro" id="IPR023606">
    <property type="entry name" value="CoA-Trfase_III_dom_1_sf"/>
</dbReference>
<dbReference type="Pfam" id="PF00628">
    <property type="entry name" value="PHD"/>
    <property type="match status" value="1"/>
</dbReference>
<dbReference type="InterPro" id="IPR050483">
    <property type="entry name" value="CoA-transferase_III_domain"/>
</dbReference>
<dbReference type="PANTHER" id="PTHR48207:SF3">
    <property type="entry name" value="SUCCINATE--HYDROXYMETHYLGLUTARATE COA-TRANSFERASE"/>
    <property type="match status" value="1"/>
</dbReference>
<feature type="compositionally biased region" description="Polar residues" evidence="7">
    <location>
        <begin position="863"/>
        <end position="875"/>
    </location>
</feature>
<evidence type="ECO:0000256" key="1">
    <source>
        <dbReference type="ARBA" id="ARBA00008383"/>
    </source>
</evidence>